<evidence type="ECO:0008006" key="4">
    <source>
        <dbReference type="Google" id="ProtNLM"/>
    </source>
</evidence>
<name>A0A811KPA9_9BILA</name>
<reference evidence="2" key="1">
    <citation type="submission" date="2020-09" db="EMBL/GenBank/DDBJ databases">
        <authorList>
            <person name="Kikuchi T."/>
        </authorList>
    </citation>
    <scope>NUCLEOTIDE SEQUENCE</scope>
    <source>
        <strain evidence="2">SH1</strain>
    </source>
</reference>
<dbReference type="InterPro" id="IPR011990">
    <property type="entry name" value="TPR-like_helical_dom_sf"/>
</dbReference>
<feature type="transmembrane region" description="Helical" evidence="1">
    <location>
        <begin position="12"/>
        <end position="30"/>
    </location>
</feature>
<dbReference type="SUPFAM" id="SSF48452">
    <property type="entry name" value="TPR-like"/>
    <property type="match status" value="1"/>
</dbReference>
<organism evidence="2 3">
    <name type="scientific">Bursaphelenchus okinawaensis</name>
    <dbReference type="NCBI Taxonomy" id="465554"/>
    <lineage>
        <taxon>Eukaryota</taxon>
        <taxon>Metazoa</taxon>
        <taxon>Ecdysozoa</taxon>
        <taxon>Nematoda</taxon>
        <taxon>Chromadorea</taxon>
        <taxon>Rhabditida</taxon>
        <taxon>Tylenchina</taxon>
        <taxon>Tylenchomorpha</taxon>
        <taxon>Aphelenchoidea</taxon>
        <taxon>Aphelenchoididae</taxon>
        <taxon>Bursaphelenchus</taxon>
    </lineage>
</organism>
<sequence length="585" mass="66905">MSEPTRLPIVKIAAASAALAATATFAYYMLRKRNTETAQAAALRPLDPNLTPFERAKQLKERGNALFSKQNYQEAKKLFDESVEVLKTCTMTPDQQQLLSTVYNNLSATSEFQNDLEGALDYTKKALDINKDYTKVYLRRARIHRKLKKLDQAVLDGGYCLRLLQGTSDKALEKVNREFLEDLSALTAKNIDSMFKKFFLTGQFLPISRLSVEEWTQKLAIHDPLLERLDNIKDEATYLNNMDQALQLFIEQDYIKALEQAVHGALNKELSVQDQLLCRLFAARIYLFAGLYKEVQFMTVNFTALWDKQSNEWQAEHRHLLLAFWALDVYLDPIDTTEAKLLQNSELLKNNVDPLVVLANHCSRWGDYQKSITLIRLAKTLEPDHPDLEFHELSYQYYNAGKNQDMSGIHTACAAIDRYMQSHDLNAFKTLTVAKVFASLSNLDLALETLEKNKAVADKSISYQLLHLLCYTEKNVANPEIMRTFQDNLADLSRKDPNNHELLALLSRHMGERKKYLESAELALQALRGVRFIQEFTIRYQDVLAAFAFAGLPLPHEDFPPYAGPDHIKVTSEEWSKKFEADNVA</sequence>
<evidence type="ECO:0000313" key="3">
    <source>
        <dbReference type="Proteomes" id="UP000614601"/>
    </source>
</evidence>
<evidence type="ECO:0000256" key="1">
    <source>
        <dbReference type="SAM" id="Phobius"/>
    </source>
</evidence>
<dbReference type="EMBL" id="CAJFCW020000003">
    <property type="protein sequence ID" value="CAG9107859.1"/>
    <property type="molecule type" value="Genomic_DNA"/>
</dbReference>
<keyword evidence="3" id="KW-1185">Reference proteome</keyword>
<dbReference type="Proteomes" id="UP000614601">
    <property type="component" value="Unassembled WGS sequence"/>
</dbReference>
<dbReference type="InterPro" id="IPR052769">
    <property type="entry name" value="TPR_domain_protein"/>
</dbReference>
<dbReference type="Gene3D" id="1.25.40.10">
    <property type="entry name" value="Tetratricopeptide repeat domain"/>
    <property type="match status" value="1"/>
</dbReference>
<gene>
    <name evidence="2" type="ORF">BOKJ2_LOCUS7107</name>
</gene>
<dbReference type="EMBL" id="CAJFDH010000003">
    <property type="protein sequence ID" value="CAD5217477.1"/>
    <property type="molecule type" value="Genomic_DNA"/>
</dbReference>
<dbReference type="InterPro" id="IPR019734">
    <property type="entry name" value="TPR_rpt"/>
</dbReference>
<dbReference type="SMART" id="SM00028">
    <property type="entry name" value="TPR"/>
    <property type="match status" value="4"/>
</dbReference>
<keyword evidence="1" id="KW-0812">Transmembrane</keyword>
<dbReference type="AlphaFoldDB" id="A0A811KPA9"/>
<comment type="caution">
    <text evidence="2">The sequence shown here is derived from an EMBL/GenBank/DDBJ whole genome shotgun (WGS) entry which is preliminary data.</text>
</comment>
<dbReference type="PANTHER" id="PTHR46014">
    <property type="entry name" value="TETRATRICOPEPTIDE REPEAT PROTEIN 1"/>
    <property type="match status" value="1"/>
</dbReference>
<protein>
    <recommendedName>
        <fullName evidence="4">TPR_REGION domain-containing protein</fullName>
    </recommendedName>
</protein>
<keyword evidence="1" id="KW-1133">Transmembrane helix</keyword>
<dbReference type="Proteomes" id="UP000783686">
    <property type="component" value="Unassembled WGS sequence"/>
</dbReference>
<evidence type="ECO:0000313" key="2">
    <source>
        <dbReference type="EMBL" id="CAD5217477.1"/>
    </source>
</evidence>
<proteinExistence type="predicted"/>
<keyword evidence="1" id="KW-0472">Membrane</keyword>
<accession>A0A811KPA9</accession>
<dbReference type="OrthoDB" id="1872379at2759"/>
<dbReference type="PANTHER" id="PTHR46014:SF1">
    <property type="entry name" value="TETRATRICOPEPTIDE REPEAT PROTEIN 1"/>
    <property type="match status" value="1"/>
</dbReference>